<evidence type="ECO:0000313" key="2">
    <source>
        <dbReference type="EMBL" id="OOK66489.1"/>
    </source>
</evidence>
<proteinExistence type="predicted"/>
<sequence length="212" mass="22980">MNEPECWTPGAVDRQESSSATGPAEIETSDQRNVARSSGPSALTDVVIGSFLSASLLDVIAPHSGGRPHGGDQRGHYRDVTHRAHRHQRLGRHRTFRRTGTPRRSGPCRTEQRALLLYTASLRAVGAIGGYPACCSRSPGHRTWVQRIPGGHMSYMRGIGVNQTAFDPGPPQWTRCLTAPSFVTTTARHCCRGRAGTAGAPQRRALCHSQPL</sequence>
<dbReference type="EMBL" id="MVBM01000009">
    <property type="protein sequence ID" value="OOK66489.1"/>
    <property type="molecule type" value="Genomic_DNA"/>
</dbReference>
<accession>A0A1V3WHP2</accession>
<feature type="region of interest" description="Disordered" evidence="1">
    <location>
        <begin position="1"/>
        <end position="39"/>
    </location>
</feature>
<dbReference type="Proteomes" id="UP000189229">
    <property type="component" value="Unassembled WGS sequence"/>
</dbReference>
<reference evidence="2 3" key="1">
    <citation type="submission" date="2017-02" db="EMBL/GenBank/DDBJ databases">
        <title>Complete genome sequences of Mycobacterium kansasii strains isolated from rhesus macaques.</title>
        <authorList>
            <person name="Panda A."/>
            <person name="Nagaraj S."/>
            <person name="Zhao X."/>
            <person name="Tettelin H."/>
            <person name="Detolla L.J."/>
        </authorList>
    </citation>
    <scope>NUCLEOTIDE SEQUENCE [LARGE SCALE GENOMIC DNA]</scope>
    <source>
        <strain evidence="2 3">11-3813</strain>
    </source>
</reference>
<evidence type="ECO:0000256" key="1">
    <source>
        <dbReference type="SAM" id="MobiDB-lite"/>
    </source>
</evidence>
<evidence type="ECO:0000313" key="3">
    <source>
        <dbReference type="Proteomes" id="UP000189229"/>
    </source>
</evidence>
<organism evidence="2 3">
    <name type="scientific">Mycobacterium kansasii</name>
    <dbReference type="NCBI Taxonomy" id="1768"/>
    <lineage>
        <taxon>Bacteria</taxon>
        <taxon>Bacillati</taxon>
        <taxon>Actinomycetota</taxon>
        <taxon>Actinomycetes</taxon>
        <taxon>Mycobacteriales</taxon>
        <taxon>Mycobacteriaceae</taxon>
        <taxon>Mycobacterium</taxon>
    </lineage>
</organism>
<protein>
    <submittedName>
        <fullName evidence="2">Putative rieske domain protein</fullName>
    </submittedName>
</protein>
<name>A0A1V3WHP2_MYCKA</name>
<dbReference type="AlphaFoldDB" id="A0A1V3WHP2"/>
<gene>
    <name evidence="2" type="ORF">BZL30_8489</name>
</gene>
<comment type="caution">
    <text evidence="2">The sequence shown here is derived from an EMBL/GenBank/DDBJ whole genome shotgun (WGS) entry which is preliminary data.</text>
</comment>